<dbReference type="InterPro" id="IPR015424">
    <property type="entry name" value="PyrdxlP-dep_Trfase"/>
</dbReference>
<evidence type="ECO:0000256" key="4">
    <source>
        <dbReference type="ARBA" id="ARBA00011738"/>
    </source>
</evidence>
<keyword evidence="8 12" id="KW-0663">Pyridoxal phosphate</keyword>
<comment type="catalytic activity">
    <reaction evidence="11">
        <text>6-carboxyhexanoyl-[ACP] + L-alanine + H(+) = (8S)-8-amino-7-oxononanoate + holo-[ACP] + CO2</text>
        <dbReference type="Rhea" id="RHEA:42288"/>
        <dbReference type="Rhea" id="RHEA-COMP:9685"/>
        <dbReference type="Rhea" id="RHEA-COMP:9955"/>
        <dbReference type="ChEBI" id="CHEBI:15378"/>
        <dbReference type="ChEBI" id="CHEBI:16526"/>
        <dbReference type="ChEBI" id="CHEBI:57972"/>
        <dbReference type="ChEBI" id="CHEBI:64479"/>
        <dbReference type="ChEBI" id="CHEBI:78846"/>
        <dbReference type="ChEBI" id="CHEBI:149468"/>
        <dbReference type="EC" id="2.3.1.47"/>
    </reaction>
</comment>
<dbReference type="AlphaFoldDB" id="A0A2L0F9M2"/>
<evidence type="ECO:0000256" key="11">
    <source>
        <dbReference type="ARBA" id="ARBA00047715"/>
    </source>
</evidence>
<dbReference type="Gene3D" id="3.90.1150.10">
    <property type="entry name" value="Aspartate Aminotransferase, domain 1"/>
    <property type="match status" value="1"/>
</dbReference>
<dbReference type="SUPFAM" id="SSF53383">
    <property type="entry name" value="PLP-dependent transferases"/>
    <property type="match status" value="1"/>
</dbReference>
<dbReference type="InterPro" id="IPR015421">
    <property type="entry name" value="PyrdxlP-dep_Trfase_major"/>
</dbReference>
<evidence type="ECO:0000256" key="12">
    <source>
        <dbReference type="RuleBase" id="RU003693"/>
    </source>
</evidence>
<dbReference type="GO" id="GO:0030170">
    <property type="term" value="F:pyridoxal phosphate binding"/>
    <property type="evidence" value="ECO:0007669"/>
    <property type="project" value="InterPro"/>
</dbReference>
<evidence type="ECO:0000256" key="7">
    <source>
        <dbReference type="ARBA" id="ARBA00022756"/>
    </source>
</evidence>
<evidence type="ECO:0000256" key="5">
    <source>
        <dbReference type="ARBA" id="ARBA00013187"/>
    </source>
</evidence>
<reference evidence="14 15" key="1">
    <citation type="submission" date="2015-09" db="EMBL/GenBank/DDBJ databases">
        <title>Sorangium comparison.</title>
        <authorList>
            <person name="Zaburannyi N."/>
            <person name="Bunk B."/>
            <person name="Overmann J."/>
            <person name="Mueller R."/>
        </authorList>
    </citation>
    <scope>NUCLEOTIDE SEQUENCE [LARGE SCALE GENOMIC DNA]</scope>
    <source>
        <strain evidence="14 15">So ce26</strain>
    </source>
</reference>
<dbReference type="GO" id="GO:0008710">
    <property type="term" value="F:8-amino-7-oxononanoate synthase activity"/>
    <property type="evidence" value="ECO:0007669"/>
    <property type="project" value="UniProtKB-EC"/>
</dbReference>
<dbReference type="InterPro" id="IPR050087">
    <property type="entry name" value="AON_synthase_class-II"/>
</dbReference>
<comment type="pathway">
    <text evidence="2">Cofactor biosynthesis; biotin biosynthesis.</text>
</comment>
<organism evidence="14 15">
    <name type="scientific">Sorangium cellulosum</name>
    <name type="common">Polyangium cellulosum</name>
    <dbReference type="NCBI Taxonomy" id="56"/>
    <lineage>
        <taxon>Bacteria</taxon>
        <taxon>Pseudomonadati</taxon>
        <taxon>Myxococcota</taxon>
        <taxon>Polyangia</taxon>
        <taxon>Polyangiales</taxon>
        <taxon>Polyangiaceae</taxon>
        <taxon>Sorangium</taxon>
    </lineage>
</organism>
<dbReference type="EMBL" id="CP012673">
    <property type="protein sequence ID" value="AUX48270.1"/>
    <property type="molecule type" value="Genomic_DNA"/>
</dbReference>
<dbReference type="InterPro" id="IPR015422">
    <property type="entry name" value="PyrdxlP-dep_Trfase_small"/>
</dbReference>
<evidence type="ECO:0000313" key="15">
    <source>
        <dbReference type="Proteomes" id="UP000238348"/>
    </source>
</evidence>
<evidence type="ECO:0000256" key="2">
    <source>
        <dbReference type="ARBA" id="ARBA00004746"/>
    </source>
</evidence>
<evidence type="ECO:0000256" key="3">
    <source>
        <dbReference type="ARBA" id="ARBA00010008"/>
    </source>
</evidence>
<evidence type="ECO:0000256" key="10">
    <source>
        <dbReference type="ARBA" id="ARBA00033381"/>
    </source>
</evidence>
<dbReference type="Gene3D" id="3.40.640.10">
    <property type="entry name" value="Type I PLP-dependent aspartate aminotransferase-like (Major domain)"/>
    <property type="match status" value="1"/>
</dbReference>
<evidence type="ECO:0000256" key="1">
    <source>
        <dbReference type="ARBA" id="ARBA00001933"/>
    </source>
</evidence>
<feature type="domain" description="Aminotransferase class I/classII large" evidence="13">
    <location>
        <begin position="50"/>
        <end position="382"/>
    </location>
</feature>
<evidence type="ECO:0000313" key="14">
    <source>
        <dbReference type="EMBL" id="AUX48270.1"/>
    </source>
</evidence>
<comment type="similarity">
    <text evidence="3">Belongs to the class-II pyridoxal-phosphate-dependent aminotransferase family. BioF subfamily.</text>
</comment>
<sequence>MSAPMKEAHDTSHPVSAGLNPLRHLEEELLELEHAGLLRVPPLAASPVGMLVLCSNDYLGYAGLPWPADEDAASGAGASRLVSGTHEAHLMAEREIAGWLGVEATLLFSSGYAANVGAVTALARPGDVVVSDALNHASLIDGCRLSGARIEVVRHLDLGAVEQALVRGRSARRRWVVTESLFSMDGDTPDLRRLRELCDGHDAALVVDEAHALGICGPRGMGLCAEAGVRPDVLIGTLGKSLGLHGAFVAGSSTLRTYLWNRARSFVFSTGISPRVAMAAVDRVRRAAADDVGRARVAAAARRLRAGLRAMGAPLLPGSAGPILPWILESAGAAVEMSKRLAHEGVLVQAIRPPTVPAGTSRLRITASASLSEADVDRALAAFRRAMR</sequence>
<keyword evidence="6 14" id="KW-0808">Transferase</keyword>
<dbReference type="GO" id="GO:0009102">
    <property type="term" value="P:biotin biosynthetic process"/>
    <property type="evidence" value="ECO:0007669"/>
    <property type="project" value="UniProtKB-KW"/>
</dbReference>
<dbReference type="InterPro" id="IPR004839">
    <property type="entry name" value="Aminotransferase_I/II_large"/>
</dbReference>
<evidence type="ECO:0000256" key="8">
    <source>
        <dbReference type="ARBA" id="ARBA00022898"/>
    </source>
</evidence>
<dbReference type="EC" id="2.3.1.47" evidence="5"/>
<comment type="subunit">
    <text evidence="4">Homodimer.</text>
</comment>
<comment type="cofactor">
    <cofactor evidence="1 12">
        <name>pyridoxal 5'-phosphate</name>
        <dbReference type="ChEBI" id="CHEBI:597326"/>
    </cofactor>
</comment>
<dbReference type="Proteomes" id="UP000238348">
    <property type="component" value="Chromosome"/>
</dbReference>
<name>A0A2L0F9M2_SORCE</name>
<keyword evidence="14" id="KW-0012">Acyltransferase</keyword>
<evidence type="ECO:0000256" key="9">
    <source>
        <dbReference type="ARBA" id="ARBA00032610"/>
    </source>
</evidence>
<accession>A0A2L0F9M2</accession>
<protein>
    <recommendedName>
        <fullName evidence="5">8-amino-7-oxononanoate synthase</fullName>
        <ecNumber evidence="5">2.3.1.47</ecNumber>
    </recommendedName>
    <alternativeName>
        <fullName evidence="9">7-keto-8-amino-pelargonic acid synthase</fullName>
    </alternativeName>
    <alternativeName>
        <fullName evidence="10">8-amino-7-ketopelargonate synthase</fullName>
    </alternativeName>
</protein>
<keyword evidence="7" id="KW-0093">Biotin biosynthesis</keyword>
<evidence type="ECO:0000259" key="13">
    <source>
        <dbReference type="Pfam" id="PF00155"/>
    </source>
</evidence>
<dbReference type="PROSITE" id="PS00599">
    <property type="entry name" value="AA_TRANSFER_CLASS_2"/>
    <property type="match status" value="1"/>
</dbReference>
<proteinExistence type="inferred from homology"/>
<dbReference type="PANTHER" id="PTHR13693">
    <property type="entry name" value="CLASS II AMINOTRANSFERASE/8-AMINO-7-OXONONANOATE SYNTHASE"/>
    <property type="match status" value="1"/>
</dbReference>
<dbReference type="InterPro" id="IPR001917">
    <property type="entry name" value="Aminotrans_II_pyridoxalP_BS"/>
</dbReference>
<evidence type="ECO:0000256" key="6">
    <source>
        <dbReference type="ARBA" id="ARBA00022679"/>
    </source>
</evidence>
<gene>
    <name evidence="14" type="primary">bioF</name>
    <name evidence="14" type="ORF">SOCE26_098020</name>
</gene>
<dbReference type="Pfam" id="PF00155">
    <property type="entry name" value="Aminotran_1_2"/>
    <property type="match status" value="1"/>
</dbReference>
<dbReference type="PANTHER" id="PTHR13693:SF100">
    <property type="entry name" value="8-AMINO-7-OXONONANOATE SYNTHASE"/>
    <property type="match status" value="1"/>
</dbReference>